<keyword evidence="3" id="KW-1133">Transmembrane helix</keyword>
<evidence type="ECO:0000313" key="5">
    <source>
        <dbReference type="EMBL" id="CAF4910840.1"/>
    </source>
</evidence>
<evidence type="ECO:0000313" key="6">
    <source>
        <dbReference type="Proteomes" id="UP000663880"/>
    </source>
</evidence>
<name>A0A821VSC1_9NEOP</name>
<dbReference type="GO" id="GO:0006506">
    <property type="term" value="P:GPI anchor biosynthetic process"/>
    <property type="evidence" value="ECO:0007669"/>
    <property type="project" value="UniProtKB-UniPathway"/>
</dbReference>
<feature type="transmembrane region" description="Helical" evidence="3">
    <location>
        <begin position="73"/>
        <end position="90"/>
    </location>
</feature>
<dbReference type="OrthoDB" id="6256716at2759"/>
<comment type="similarity">
    <text evidence="2">Belongs to the PIGH family.</text>
</comment>
<dbReference type="AlphaFoldDB" id="A0A821VSC1"/>
<comment type="pathway">
    <text evidence="1">Glycolipid biosynthesis; glycosylphosphatidylinositol-anchor biosynthesis.</text>
</comment>
<keyword evidence="3" id="KW-0812">Transmembrane</keyword>
<evidence type="ECO:0000259" key="4">
    <source>
        <dbReference type="Pfam" id="PF10181"/>
    </source>
</evidence>
<protein>
    <recommendedName>
        <fullName evidence="4">Phosphatidylinositol N-acetylglucosaminyltransferase subunit H conserved domain-containing protein</fullName>
    </recommendedName>
</protein>
<dbReference type="EMBL" id="CAJOBZ010000045">
    <property type="protein sequence ID" value="CAF4910840.1"/>
    <property type="molecule type" value="Genomic_DNA"/>
</dbReference>
<dbReference type="PANTHER" id="PTHR15231">
    <property type="entry name" value="PHOSPHATIDYLINOSITOL N-ACETYLGLUCOSAMINYLTRANSFERASE SUBUNIT H"/>
    <property type="match status" value="1"/>
</dbReference>
<evidence type="ECO:0000256" key="1">
    <source>
        <dbReference type="ARBA" id="ARBA00004687"/>
    </source>
</evidence>
<evidence type="ECO:0000256" key="2">
    <source>
        <dbReference type="ARBA" id="ARBA00009610"/>
    </source>
</evidence>
<evidence type="ECO:0000256" key="3">
    <source>
        <dbReference type="SAM" id="Phobius"/>
    </source>
</evidence>
<gene>
    <name evidence="5" type="ORF">PMACD_LOCUS12119</name>
</gene>
<reference evidence="5" key="1">
    <citation type="submission" date="2021-02" db="EMBL/GenBank/DDBJ databases">
        <authorList>
            <person name="Steward A R."/>
        </authorList>
    </citation>
    <scope>NUCLEOTIDE SEQUENCE</scope>
</reference>
<dbReference type="InterPro" id="IPR019328">
    <property type="entry name" value="PIGH-H_dom"/>
</dbReference>
<organism evidence="5 6">
    <name type="scientific">Pieris macdunnoughi</name>
    <dbReference type="NCBI Taxonomy" id="345717"/>
    <lineage>
        <taxon>Eukaryota</taxon>
        <taxon>Metazoa</taxon>
        <taxon>Ecdysozoa</taxon>
        <taxon>Arthropoda</taxon>
        <taxon>Hexapoda</taxon>
        <taxon>Insecta</taxon>
        <taxon>Pterygota</taxon>
        <taxon>Neoptera</taxon>
        <taxon>Endopterygota</taxon>
        <taxon>Lepidoptera</taxon>
        <taxon>Glossata</taxon>
        <taxon>Ditrysia</taxon>
        <taxon>Papilionoidea</taxon>
        <taxon>Pieridae</taxon>
        <taxon>Pierinae</taxon>
        <taxon>Pieris</taxon>
    </lineage>
</organism>
<proteinExistence type="inferred from homology"/>
<accession>A0A821VSC1</accession>
<comment type="caution">
    <text evidence="5">The sequence shown here is derived from an EMBL/GenBank/DDBJ whole genome shotgun (WGS) entry which is preliminary data.</text>
</comment>
<dbReference type="PANTHER" id="PTHR15231:SF1">
    <property type="entry name" value="PHOSPHATIDYLINOSITOL N-ACETYLGLUCOSAMINYLTRANSFERASE SUBUNIT H"/>
    <property type="match status" value="1"/>
</dbReference>
<feature type="domain" description="Phosphatidylinositol N-acetylglucosaminyltransferase subunit H conserved" evidence="4">
    <location>
        <begin position="97"/>
        <end position="163"/>
    </location>
</feature>
<keyword evidence="3" id="KW-0472">Membrane</keyword>
<sequence length="203" mass="23537">MTVTKQIIDYENVNGFNITLKVEKRNINPTSQRYVISYKNKEQKSSLWSKKSLICAIIFNILAMSYIRISFTATLIIIIVMSFLIFFWVTHTVQSETLLVIPTVGIQTSVKYVVGREDNYVSWNNIDDVIINEVIKFNRVLYFLTILVKSNNQADQIKLMPLFKYTKPRLMMLEVIYSEIQLLLLDSRKETNEFGEGQGSGDK</sequence>
<dbReference type="InterPro" id="IPR044215">
    <property type="entry name" value="PIG-H"/>
</dbReference>
<dbReference type="GO" id="GO:0000506">
    <property type="term" value="C:glycosylphosphatidylinositol-N-acetylglucosaminyltransferase (GPI-GnT) complex"/>
    <property type="evidence" value="ECO:0007669"/>
    <property type="project" value="InterPro"/>
</dbReference>
<dbReference type="Pfam" id="PF10181">
    <property type="entry name" value="PIG-H"/>
    <property type="match status" value="1"/>
</dbReference>
<dbReference type="UniPathway" id="UPA00196"/>
<dbReference type="Proteomes" id="UP000663880">
    <property type="component" value="Unassembled WGS sequence"/>
</dbReference>
<keyword evidence="6" id="KW-1185">Reference proteome</keyword>